<dbReference type="PANTHER" id="PTHR45625:SF4">
    <property type="entry name" value="PEPTIDYLPROLYL ISOMERASE DOMAIN AND WD REPEAT-CONTAINING PROTEIN 1"/>
    <property type="match status" value="1"/>
</dbReference>
<protein>
    <recommendedName>
        <fullName evidence="1">peptidylprolyl isomerase</fullName>
        <ecNumber evidence="1">5.2.1.8</ecNumber>
    </recommendedName>
</protein>
<keyword evidence="2" id="KW-0697">Rotamase</keyword>
<feature type="non-terminal residue" evidence="5">
    <location>
        <position position="99"/>
    </location>
</feature>
<gene>
    <name evidence="5" type="ORF">S01H4_61212</name>
</gene>
<dbReference type="EC" id="5.2.1.8" evidence="1"/>
<reference evidence="5" key="1">
    <citation type="journal article" date="2014" name="Front. Microbiol.">
        <title>High frequency of phylogenetically diverse reductive dehalogenase-homologous genes in deep subseafloor sedimentary metagenomes.</title>
        <authorList>
            <person name="Kawai M."/>
            <person name="Futagami T."/>
            <person name="Toyoda A."/>
            <person name="Takaki Y."/>
            <person name="Nishi S."/>
            <person name="Hori S."/>
            <person name="Arai W."/>
            <person name="Tsubouchi T."/>
            <person name="Morono Y."/>
            <person name="Uchiyama I."/>
            <person name="Ito T."/>
            <person name="Fujiyama A."/>
            <person name="Inagaki F."/>
            <person name="Takami H."/>
        </authorList>
    </citation>
    <scope>NUCLEOTIDE SEQUENCE</scope>
    <source>
        <strain evidence="5">Expedition CK06-06</strain>
    </source>
</reference>
<keyword evidence="3" id="KW-0413">Isomerase</keyword>
<dbReference type="AlphaFoldDB" id="X1EK61"/>
<sequence>MGTGTGGPSNVGINAFEYQGQMVSYPFKDEFQSGRVFDKPGSIAMANAGPNTNGSQFFITHIVTDWLTNKHTIFGEVISDADQAVVNSIVKGDKIQEIQ</sequence>
<proteinExistence type="predicted"/>
<accession>X1EK61</accession>
<evidence type="ECO:0000256" key="1">
    <source>
        <dbReference type="ARBA" id="ARBA00013194"/>
    </source>
</evidence>
<dbReference type="InterPro" id="IPR002130">
    <property type="entry name" value="Cyclophilin-type_PPIase_dom"/>
</dbReference>
<dbReference type="PRINTS" id="PR00153">
    <property type="entry name" value="CSAPPISMRASE"/>
</dbReference>
<dbReference type="Gene3D" id="2.40.100.10">
    <property type="entry name" value="Cyclophilin-like"/>
    <property type="match status" value="1"/>
</dbReference>
<dbReference type="InterPro" id="IPR029000">
    <property type="entry name" value="Cyclophilin-like_dom_sf"/>
</dbReference>
<dbReference type="PROSITE" id="PS50072">
    <property type="entry name" value="CSA_PPIASE_2"/>
    <property type="match status" value="1"/>
</dbReference>
<evidence type="ECO:0000313" key="5">
    <source>
        <dbReference type="EMBL" id="GAH09028.1"/>
    </source>
</evidence>
<dbReference type="GO" id="GO:0003755">
    <property type="term" value="F:peptidyl-prolyl cis-trans isomerase activity"/>
    <property type="evidence" value="ECO:0007669"/>
    <property type="project" value="UniProtKB-KW"/>
</dbReference>
<dbReference type="SUPFAM" id="SSF50891">
    <property type="entry name" value="Cyclophilin-like"/>
    <property type="match status" value="1"/>
</dbReference>
<evidence type="ECO:0000256" key="3">
    <source>
        <dbReference type="ARBA" id="ARBA00023235"/>
    </source>
</evidence>
<comment type="caution">
    <text evidence="5">The sequence shown here is derived from an EMBL/GenBank/DDBJ whole genome shotgun (WGS) entry which is preliminary data.</text>
</comment>
<dbReference type="InterPro" id="IPR044666">
    <property type="entry name" value="Cyclophilin_A-like"/>
</dbReference>
<dbReference type="PANTHER" id="PTHR45625">
    <property type="entry name" value="PEPTIDYL-PROLYL CIS-TRANS ISOMERASE-RELATED"/>
    <property type="match status" value="1"/>
</dbReference>
<dbReference type="EMBL" id="BART01036246">
    <property type="protein sequence ID" value="GAH09028.1"/>
    <property type="molecule type" value="Genomic_DNA"/>
</dbReference>
<evidence type="ECO:0000256" key="2">
    <source>
        <dbReference type="ARBA" id="ARBA00023110"/>
    </source>
</evidence>
<feature type="domain" description="PPIase cyclophilin-type" evidence="4">
    <location>
        <begin position="1"/>
        <end position="89"/>
    </location>
</feature>
<organism evidence="5">
    <name type="scientific">marine sediment metagenome</name>
    <dbReference type="NCBI Taxonomy" id="412755"/>
    <lineage>
        <taxon>unclassified sequences</taxon>
        <taxon>metagenomes</taxon>
        <taxon>ecological metagenomes</taxon>
    </lineage>
</organism>
<evidence type="ECO:0000259" key="4">
    <source>
        <dbReference type="PROSITE" id="PS50072"/>
    </source>
</evidence>
<name>X1EK61_9ZZZZ</name>
<dbReference type="Pfam" id="PF00160">
    <property type="entry name" value="Pro_isomerase"/>
    <property type="match status" value="1"/>
</dbReference>